<dbReference type="Proteomes" id="UP000008068">
    <property type="component" value="Unassembled WGS sequence"/>
</dbReference>
<dbReference type="InParanoid" id="G0MVZ1"/>
<accession>G0MVZ1</accession>
<sequence length="107" mass="12825">MAENRRKNQYEIFLISAKKNAENLLKLADRFLLGNAKLQVERFIIYSSLFNHREKLLLADEYELKDLLEKSLVHYKTKDSFRDLYCKTGNYSETFERIEVKTFRTAH</sequence>
<dbReference type="EMBL" id="GL379815">
    <property type="protein sequence ID" value="EGT45237.1"/>
    <property type="molecule type" value="Genomic_DNA"/>
</dbReference>
<dbReference type="OrthoDB" id="437903at2759"/>
<evidence type="ECO:0000313" key="2">
    <source>
        <dbReference type="Proteomes" id="UP000008068"/>
    </source>
</evidence>
<dbReference type="AlphaFoldDB" id="G0MVZ1"/>
<name>G0MVZ1_CAEBE</name>
<keyword evidence="2" id="KW-1185">Reference proteome</keyword>
<organism evidence="2">
    <name type="scientific">Caenorhabditis brenneri</name>
    <name type="common">Nematode worm</name>
    <dbReference type="NCBI Taxonomy" id="135651"/>
    <lineage>
        <taxon>Eukaryota</taxon>
        <taxon>Metazoa</taxon>
        <taxon>Ecdysozoa</taxon>
        <taxon>Nematoda</taxon>
        <taxon>Chromadorea</taxon>
        <taxon>Rhabditida</taxon>
        <taxon>Rhabditina</taxon>
        <taxon>Rhabditomorpha</taxon>
        <taxon>Rhabditoidea</taxon>
        <taxon>Rhabditidae</taxon>
        <taxon>Peloderinae</taxon>
        <taxon>Caenorhabditis</taxon>
    </lineage>
</organism>
<proteinExistence type="predicted"/>
<protein>
    <submittedName>
        <fullName evidence="1">Uncharacterized protein</fullName>
    </submittedName>
</protein>
<dbReference type="HOGENOM" id="CLU_2212264_0_0_1"/>
<reference evidence="2" key="1">
    <citation type="submission" date="2011-07" db="EMBL/GenBank/DDBJ databases">
        <authorList>
            <consortium name="Caenorhabditis brenneri Sequencing and Analysis Consortium"/>
            <person name="Wilson R.K."/>
        </authorList>
    </citation>
    <scope>NUCLEOTIDE SEQUENCE [LARGE SCALE GENOMIC DNA]</scope>
    <source>
        <strain evidence="2">PB2801</strain>
    </source>
</reference>
<gene>
    <name evidence="1" type="ORF">CAEBREN_21554</name>
</gene>
<evidence type="ECO:0000313" key="1">
    <source>
        <dbReference type="EMBL" id="EGT45237.1"/>
    </source>
</evidence>